<gene>
    <name evidence="1" type="ORF">I8J29_24530</name>
</gene>
<dbReference type="RefSeq" id="WP_208850060.1">
    <property type="nucleotide sequence ID" value="NZ_JAGGDJ010000032.1"/>
</dbReference>
<dbReference type="Proteomes" id="UP000670947">
    <property type="component" value="Unassembled WGS sequence"/>
</dbReference>
<dbReference type="InterPro" id="IPR010064">
    <property type="entry name" value="HK97-gp10_tail"/>
</dbReference>
<dbReference type="EMBL" id="JAGGDJ010000032">
    <property type="protein sequence ID" value="MBO7747356.1"/>
    <property type="molecule type" value="Genomic_DNA"/>
</dbReference>
<keyword evidence="2" id="KW-1185">Reference proteome</keyword>
<name>A0ABS3WGV9_9BACL</name>
<organism evidence="1 2">
    <name type="scientific">Paenibacillus artemisiicola</name>
    <dbReference type="NCBI Taxonomy" id="1172618"/>
    <lineage>
        <taxon>Bacteria</taxon>
        <taxon>Bacillati</taxon>
        <taxon>Bacillota</taxon>
        <taxon>Bacilli</taxon>
        <taxon>Bacillales</taxon>
        <taxon>Paenibacillaceae</taxon>
        <taxon>Paenibacillus</taxon>
    </lineage>
</organism>
<evidence type="ECO:0000313" key="1">
    <source>
        <dbReference type="EMBL" id="MBO7747356.1"/>
    </source>
</evidence>
<reference evidence="1 2" key="1">
    <citation type="submission" date="2021-03" db="EMBL/GenBank/DDBJ databases">
        <title>Paenibacillus artemisicola MWE-103 whole genome sequence.</title>
        <authorList>
            <person name="Ham Y.J."/>
        </authorList>
    </citation>
    <scope>NUCLEOTIDE SEQUENCE [LARGE SCALE GENOMIC DNA]</scope>
    <source>
        <strain evidence="1 2">MWE-103</strain>
    </source>
</reference>
<protein>
    <submittedName>
        <fullName evidence="1">HK97 gp10 family phage protein</fullName>
    </submittedName>
</protein>
<dbReference type="Pfam" id="PF04883">
    <property type="entry name" value="HK97-gp10_like"/>
    <property type="match status" value="1"/>
</dbReference>
<sequence>MSRGEDFDVTELFDFADQLLVMAEKQMPKETRKFIQTEGNKLRRATLDKAKELTQKKTGNYVEGIKRGKVYKFEGDATVVRVYGSSPHAHLIEYGHRNVTKSGEEVGFTPGKRVFEKTRKAFEQEFVDDCDAFIDEMLEKGLK</sequence>
<proteinExistence type="predicted"/>
<accession>A0ABS3WGV9</accession>
<evidence type="ECO:0000313" key="2">
    <source>
        <dbReference type="Proteomes" id="UP000670947"/>
    </source>
</evidence>
<comment type="caution">
    <text evidence="1">The sequence shown here is derived from an EMBL/GenBank/DDBJ whole genome shotgun (WGS) entry which is preliminary data.</text>
</comment>